<organism evidence="1 2">
    <name type="scientific">Corynebacterium phage BFK20</name>
    <dbReference type="NCBI Taxonomy" id="28358"/>
    <lineage>
        <taxon>Viruses</taxon>
        <taxon>Duplodnaviria</taxon>
        <taxon>Heunggongvirae</taxon>
        <taxon>Uroviricota</taxon>
        <taxon>Caudoviricetes</taxon>
        <taxon>Sasvirus</taxon>
        <taxon>Sasvirus BFK20</taxon>
    </lineage>
</organism>
<gene>
    <name evidence="1" type="primary">ORF30</name>
</gene>
<accession>Q3V5G5</accession>
<sequence>MPYTSVESYIEPRGQAPATRSKETIMLNVFTDLETIALTDTAELVACGFVTLDQAVERLTHTLELDTDTITHALDRLVYDMA</sequence>
<evidence type="ECO:0000313" key="1">
    <source>
        <dbReference type="EMBL" id="CAJ29713.1"/>
    </source>
</evidence>
<reference evidence="1 2" key="2">
    <citation type="journal article" date="1994" name="Acta Virol.">
        <title>Characterization and sequence analysis of the F2 promoter from corynephage BFK20.</title>
        <authorList>
            <person name="Koptides M."/>
            <person name="Ugorcakova J."/>
            <person name="Baloghova E."/>
            <person name="Bukovska G."/>
            <person name="Timko J."/>
        </authorList>
    </citation>
    <scope>NUCLEOTIDE SEQUENCE [LARGE SCALE GENOMIC DNA]</scope>
</reference>
<reference evidence="1 2" key="1">
    <citation type="journal article" date="1992" name="J. Gen. Microbiol.">
        <title>Characterization of bacteriophage BFK20 from Brevibacterium flavum.</title>
        <authorList>
            <person name="Koptides M."/>
            <person name="Barak I."/>
            <person name="Sisova M."/>
            <person name="Baloghova E."/>
            <person name="Ugorcakova J."/>
        </authorList>
    </citation>
    <scope>NUCLEOTIDE SEQUENCE [LARGE SCALE GENOMIC DNA]</scope>
</reference>
<reference evidence="1 2" key="3">
    <citation type="journal article" date="2006" name="Virology">
        <title>Complete nucleotide sequence and genome analysis of bacteriophage BFK20--a lytic phage of the industrial producer Brevibacterium flavum.</title>
        <authorList>
            <person name="Bukovska G."/>
            <person name="Klucar L."/>
            <person name="Vlcek C."/>
            <person name="Adamovic J."/>
            <person name="Turna J."/>
            <person name="Timko J."/>
        </authorList>
    </citation>
    <scope>NUCLEOTIDE SEQUENCE [LARGE SCALE GENOMIC DNA]</scope>
</reference>
<dbReference type="GeneID" id="5580382"/>
<reference evidence="1 2" key="4">
    <citation type="journal article" date="2007" name="Virology">
        <title>Transcriptional profiling of bacteriophage BFK20: coexpression interrogated by "guilt-by-association" algorithm.</title>
        <authorList>
            <person name="Majtan T."/>
            <person name="Halgasova N."/>
            <person name="Bukovska G."/>
            <person name="Timko J."/>
        </authorList>
    </citation>
    <scope>NUCLEOTIDE SEQUENCE [LARGE SCALE GENOMIC DNA]</scope>
</reference>
<dbReference type="KEGG" id="vg:5580382"/>
<name>Q3V5G5_9CAUD</name>
<evidence type="ECO:0000313" key="2">
    <source>
        <dbReference type="Proteomes" id="UP000001531"/>
    </source>
</evidence>
<dbReference type="EMBL" id="AJ278322">
    <property type="protein sequence ID" value="CAJ29713.1"/>
    <property type="molecule type" value="Genomic_DNA"/>
</dbReference>
<proteinExistence type="predicted"/>
<dbReference type="Proteomes" id="UP000001531">
    <property type="component" value="Segment"/>
</dbReference>
<keyword evidence="2" id="KW-1185">Reference proteome</keyword>
<protein>
    <submittedName>
        <fullName evidence="1">Gp30</fullName>
    </submittedName>
</protein>
<dbReference type="RefSeq" id="YP_001456760.1">
    <property type="nucleotide sequence ID" value="NC_009799.3"/>
</dbReference>